<evidence type="ECO:0000313" key="1">
    <source>
        <dbReference type="EMBL" id="SDM65533.1"/>
    </source>
</evidence>
<keyword evidence="2" id="KW-1185">Reference proteome</keyword>
<dbReference type="OrthoDB" id="8479960at2"/>
<proteinExistence type="predicted"/>
<evidence type="ECO:0008006" key="3">
    <source>
        <dbReference type="Google" id="ProtNLM"/>
    </source>
</evidence>
<gene>
    <name evidence="1" type="ORF">SAMN04488568_11731</name>
</gene>
<dbReference type="AlphaFoldDB" id="A0A1G9V094"/>
<organism evidence="1 2">
    <name type="scientific">Maricaulis salignorans</name>
    <dbReference type="NCBI Taxonomy" id="144026"/>
    <lineage>
        <taxon>Bacteria</taxon>
        <taxon>Pseudomonadati</taxon>
        <taxon>Pseudomonadota</taxon>
        <taxon>Alphaproteobacteria</taxon>
        <taxon>Maricaulales</taxon>
        <taxon>Maricaulaceae</taxon>
        <taxon>Maricaulis</taxon>
    </lineage>
</organism>
<name>A0A1G9V094_9PROT</name>
<dbReference type="RefSeq" id="WP_143024137.1">
    <property type="nucleotide sequence ID" value="NZ_FNHG01000017.1"/>
</dbReference>
<dbReference type="EMBL" id="FNHG01000017">
    <property type="protein sequence ID" value="SDM65533.1"/>
    <property type="molecule type" value="Genomic_DNA"/>
</dbReference>
<evidence type="ECO:0000313" key="2">
    <source>
        <dbReference type="Proteomes" id="UP000199759"/>
    </source>
</evidence>
<protein>
    <recommendedName>
        <fullName evidence="3">SpoIIAA-like</fullName>
    </recommendedName>
</protein>
<reference evidence="1 2" key="1">
    <citation type="submission" date="2016-10" db="EMBL/GenBank/DDBJ databases">
        <authorList>
            <person name="de Groot N.N."/>
        </authorList>
    </citation>
    <scope>NUCLEOTIDE SEQUENCE [LARGE SCALE GENOMIC DNA]</scope>
    <source>
        <strain evidence="1 2">DSM 16077</strain>
    </source>
</reference>
<accession>A0A1G9V094</accession>
<dbReference type="STRING" id="144026.SAMN04488568_11731"/>
<dbReference type="Proteomes" id="UP000199759">
    <property type="component" value="Unassembled WGS sequence"/>
</dbReference>
<sequence>MRHTIEFDHENKWVLTRFRGPLLIDEAVALLKTSVSFPEWSPAWDRIIDYSDGLLGDLDVEAVQRGKVALGEVLSAAYGGKPTLSAQVCADPIKLPLIKYWIGLGDGDYPAGLKLFDSIAEAQAWILASRAAR</sequence>